<accession>A0ABQ3W5F7</accession>
<feature type="transmembrane region" description="Helical" evidence="1">
    <location>
        <begin position="56"/>
        <end position="74"/>
    </location>
</feature>
<sequence>MPFLETTVKVPEIFFLFLAADFFEVVFLAVLFAANTVEFAASAGTATHNRANATETLLMTFSFLSIILASHIILDHYTTLFFIQKSYLSNYFFNKAYPNKADIVYYC</sequence>
<keyword evidence="3" id="KW-1185">Reference proteome</keyword>
<comment type="caution">
    <text evidence="2">The sequence shown here is derived from an EMBL/GenBank/DDBJ whole genome shotgun (WGS) entry which is preliminary data.</text>
</comment>
<feature type="transmembrane region" description="Helical" evidence="1">
    <location>
        <begin position="13"/>
        <end position="35"/>
    </location>
</feature>
<dbReference type="EMBL" id="BOCI01000434">
    <property type="protein sequence ID" value="GHW01786.1"/>
    <property type="molecule type" value="Genomic_DNA"/>
</dbReference>
<keyword evidence="1" id="KW-1133">Transmembrane helix</keyword>
<gene>
    <name evidence="2" type="ORF">lacNasYZ03_14730</name>
</gene>
<keyword evidence="1" id="KW-0472">Membrane</keyword>
<name>A0ABQ3W5F7_9LACO</name>
<evidence type="ECO:0000313" key="3">
    <source>
        <dbReference type="Proteomes" id="UP000616547"/>
    </source>
</evidence>
<protein>
    <submittedName>
        <fullName evidence="2">Uncharacterized protein</fullName>
    </submittedName>
</protein>
<evidence type="ECO:0000256" key="1">
    <source>
        <dbReference type="SAM" id="Phobius"/>
    </source>
</evidence>
<evidence type="ECO:0000313" key="2">
    <source>
        <dbReference type="EMBL" id="GHW01786.1"/>
    </source>
</evidence>
<dbReference type="Proteomes" id="UP000616547">
    <property type="component" value="Unassembled WGS sequence"/>
</dbReference>
<organism evidence="2 3">
    <name type="scientific">Lactobacillus nasalidis</name>
    <dbReference type="NCBI Taxonomy" id="2797258"/>
    <lineage>
        <taxon>Bacteria</taxon>
        <taxon>Bacillati</taxon>
        <taxon>Bacillota</taxon>
        <taxon>Bacilli</taxon>
        <taxon>Lactobacillales</taxon>
        <taxon>Lactobacillaceae</taxon>
        <taxon>Lactobacillus</taxon>
    </lineage>
</organism>
<reference evidence="3" key="1">
    <citation type="submission" date="2021-01" db="EMBL/GenBank/DDBJ databases">
        <title>Draft genome sequence of Nasalis larvatus strain YZ03.</title>
        <authorList>
            <person name="Suzuki-Hashido N."/>
            <person name="Tsuchida S."/>
            <person name="Hayakawa T."/>
        </authorList>
    </citation>
    <scope>NUCLEOTIDE SEQUENCE [LARGE SCALE GENOMIC DNA]</scope>
    <source>
        <strain evidence="3">YZ03</strain>
    </source>
</reference>
<proteinExistence type="predicted"/>
<keyword evidence="1" id="KW-0812">Transmembrane</keyword>